<dbReference type="SUPFAM" id="SSF56317">
    <property type="entry name" value="Carbon-nitrogen hydrolase"/>
    <property type="match status" value="1"/>
</dbReference>
<dbReference type="Pfam" id="PF00795">
    <property type="entry name" value="CN_hydrolase"/>
    <property type="match status" value="1"/>
</dbReference>
<dbReference type="OrthoDB" id="412018at2759"/>
<dbReference type="CDD" id="cd07197">
    <property type="entry name" value="nitrilase"/>
    <property type="match status" value="1"/>
</dbReference>
<evidence type="ECO:0000313" key="4">
    <source>
        <dbReference type="Proteomes" id="UP000190312"/>
    </source>
</evidence>
<dbReference type="EMBL" id="MKZY01000003">
    <property type="protein sequence ID" value="OOO11896.1"/>
    <property type="molecule type" value="Genomic_DNA"/>
</dbReference>
<organism evidence="3 4">
    <name type="scientific">Aspergillus oryzae</name>
    <name type="common">Yellow koji mold</name>
    <dbReference type="NCBI Taxonomy" id="5062"/>
    <lineage>
        <taxon>Eukaryota</taxon>
        <taxon>Fungi</taxon>
        <taxon>Dikarya</taxon>
        <taxon>Ascomycota</taxon>
        <taxon>Pezizomycotina</taxon>
        <taxon>Eurotiomycetes</taxon>
        <taxon>Eurotiomycetidae</taxon>
        <taxon>Eurotiales</taxon>
        <taxon>Aspergillaceae</taxon>
        <taxon>Aspergillus</taxon>
        <taxon>Aspergillus subgen. Circumdati</taxon>
    </lineage>
</organism>
<accession>A0A1S9DSM7</accession>
<dbReference type="GO" id="GO:0016746">
    <property type="term" value="F:acyltransferase activity"/>
    <property type="evidence" value="ECO:0007669"/>
    <property type="project" value="UniProtKB-KW"/>
</dbReference>
<protein>
    <submittedName>
        <fullName evidence="3">Nitrilase/cyanide hydratase and apolipoprotein N-acyltransferase</fullName>
    </submittedName>
</protein>
<dbReference type="PROSITE" id="PS50263">
    <property type="entry name" value="CN_HYDROLASE"/>
    <property type="match status" value="1"/>
</dbReference>
<evidence type="ECO:0000259" key="2">
    <source>
        <dbReference type="PROSITE" id="PS50263"/>
    </source>
</evidence>
<proteinExistence type="predicted"/>
<dbReference type="GO" id="GO:0016811">
    <property type="term" value="F:hydrolase activity, acting on carbon-nitrogen (but not peptide) bonds, in linear amides"/>
    <property type="evidence" value="ECO:0007669"/>
    <property type="project" value="TreeGrafter"/>
</dbReference>
<dbReference type="InterPro" id="IPR050345">
    <property type="entry name" value="Aliph_Amidase/BUP"/>
</dbReference>
<dbReference type="PANTHER" id="PTHR43674">
    <property type="entry name" value="NITRILASE C965.09-RELATED"/>
    <property type="match status" value="1"/>
</dbReference>
<evidence type="ECO:0000256" key="1">
    <source>
        <dbReference type="ARBA" id="ARBA00022801"/>
    </source>
</evidence>
<dbReference type="Proteomes" id="UP000190312">
    <property type="component" value="Unassembled WGS sequence"/>
</dbReference>
<name>A0A1S9DSM7_ASPOZ</name>
<dbReference type="PANTHER" id="PTHR43674:SF16">
    <property type="entry name" value="CARBON-NITROGEN FAMILY, PUTATIVE (AFU_ORTHOLOGUE AFUA_5G02350)-RELATED"/>
    <property type="match status" value="1"/>
</dbReference>
<dbReference type="eggNOG" id="KOG0806">
    <property type="taxonomic scope" value="Eukaryota"/>
</dbReference>
<feature type="domain" description="CN hydrolase" evidence="2">
    <location>
        <begin position="5"/>
        <end position="273"/>
    </location>
</feature>
<dbReference type="VEuPathDB" id="FungiDB:AO090102000347"/>
<gene>
    <name evidence="3" type="ORF">OAory_01083660</name>
</gene>
<dbReference type="AlphaFoldDB" id="A0A1S9DSM7"/>
<sequence>MAPVHRVAVIQWHIKDLAMDENHQKACTYIREAASQGAHLAVLPEYHLNAFPPTNPLYLPQTNPQITTKYLQPYQSLAKELNICIVPGTIVENHTPTSENTNTNTDTQPKDPILYNTAYFISNDGTILSSYRKKNIWHPERPYLTSSGSDPHEVFDTPIGKVGLLICWDLAFPEAFRELIAAGAEVVVVPTFWTQYDASPALRAKNPDCEKLFLESVLTARCFENTCGVVFANAAGENEGDGFLGLSRVTMPGVGVVGSLGWEEGVCVVDLDIGLIRDAEENYRVREDLGREGWYYSYRHQGRE</sequence>
<dbReference type="Gene3D" id="3.60.110.10">
    <property type="entry name" value="Carbon-nitrogen hydrolase"/>
    <property type="match status" value="1"/>
</dbReference>
<dbReference type="InterPro" id="IPR036526">
    <property type="entry name" value="C-N_Hydrolase_sf"/>
</dbReference>
<reference evidence="3 4" key="1">
    <citation type="submission" date="2016-10" db="EMBL/GenBank/DDBJ databases">
        <title>Genome sequencing of Aspergillus oryzae BCC7051.</title>
        <authorList>
            <person name="Thammarongtham C."/>
            <person name="Vorapreeda T."/>
            <person name="Nookaew I."/>
            <person name="Srisuk T."/>
            <person name="Land M."/>
            <person name="Jeennor S."/>
            <person name="Laoteng K."/>
        </authorList>
    </citation>
    <scope>NUCLEOTIDE SEQUENCE [LARGE SCALE GENOMIC DNA]</scope>
    <source>
        <strain evidence="3 4">BCC7051</strain>
    </source>
</reference>
<keyword evidence="1" id="KW-0378">Hydrolase</keyword>
<comment type="caution">
    <text evidence="3">The sequence shown here is derived from an EMBL/GenBank/DDBJ whole genome shotgun (WGS) entry which is preliminary data.</text>
</comment>
<keyword evidence="3" id="KW-0808">Transferase</keyword>
<keyword evidence="3" id="KW-0012">Acyltransferase</keyword>
<keyword evidence="3" id="KW-0449">Lipoprotein</keyword>
<dbReference type="InterPro" id="IPR003010">
    <property type="entry name" value="C-N_Hydrolase"/>
</dbReference>
<evidence type="ECO:0000313" key="3">
    <source>
        <dbReference type="EMBL" id="OOO11896.1"/>
    </source>
</evidence>